<name>A0AAP5TAH5_9LACO</name>
<organism evidence="4 5">
    <name type="scientific">Pediococcus parvulus</name>
    <dbReference type="NCBI Taxonomy" id="54062"/>
    <lineage>
        <taxon>Bacteria</taxon>
        <taxon>Bacillati</taxon>
        <taxon>Bacillota</taxon>
        <taxon>Bacilli</taxon>
        <taxon>Lactobacillales</taxon>
        <taxon>Lactobacillaceae</taxon>
        <taxon>Pediococcus</taxon>
    </lineage>
</organism>
<dbReference type="GO" id="GO:0003700">
    <property type="term" value="F:DNA-binding transcription factor activity"/>
    <property type="evidence" value="ECO:0007669"/>
    <property type="project" value="InterPro"/>
</dbReference>
<evidence type="ECO:0000256" key="2">
    <source>
        <dbReference type="ARBA" id="ARBA00023163"/>
    </source>
</evidence>
<dbReference type="PROSITE" id="PS51000">
    <property type="entry name" value="HTH_DEOR_2"/>
    <property type="match status" value="1"/>
</dbReference>
<dbReference type="PROSITE" id="PS52050">
    <property type="entry name" value="WYL"/>
    <property type="match status" value="1"/>
</dbReference>
<gene>
    <name evidence="4" type="ORF">GA842_04410</name>
</gene>
<keyword evidence="2" id="KW-0804">Transcription</keyword>
<reference evidence="4" key="1">
    <citation type="submission" date="2019-10" db="EMBL/GenBank/DDBJ databases">
        <title>Malate fermentation in French cider.</title>
        <authorList>
            <person name="Cousin F.J."/>
            <person name="Medina Fernandez S."/>
            <person name="Misery B."/>
            <person name="Laplace J.-M."/>
            <person name="Cretenet M."/>
        </authorList>
    </citation>
    <scope>NUCLEOTIDE SEQUENCE</scope>
    <source>
        <strain evidence="4">UCMA15901</strain>
    </source>
</reference>
<dbReference type="EMBL" id="WERX01000011">
    <property type="protein sequence ID" value="MDV7694140.1"/>
    <property type="molecule type" value="Genomic_DNA"/>
</dbReference>
<dbReference type="InterPro" id="IPR013196">
    <property type="entry name" value="HTH_11"/>
</dbReference>
<dbReference type="InterPro" id="IPR051534">
    <property type="entry name" value="CBASS_pafABC_assoc_protein"/>
</dbReference>
<comment type="caution">
    <text evidence="4">The sequence shown here is derived from an EMBL/GenBank/DDBJ whole genome shotgun (WGS) entry which is preliminary data.</text>
</comment>
<evidence type="ECO:0000313" key="4">
    <source>
        <dbReference type="EMBL" id="MDV7694140.1"/>
    </source>
</evidence>
<proteinExistence type="predicted"/>
<dbReference type="Proteomes" id="UP001275867">
    <property type="component" value="Unassembled WGS sequence"/>
</dbReference>
<dbReference type="SMART" id="SM00420">
    <property type="entry name" value="HTH_DEOR"/>
    <property type="match status" value="1"/>
</dbReference>
<evidence type="ECO:0000256" key="1">
    <source>
        <dbReference type="ARBA" id="ARBA00023015"/>
    </source>
</evidence>
<dbReference type="Gene3D" id="1.10.10.10">
    <property type="entry name" value="Winged helix-like DNA-binding domain superfamily/Winged helix DNA-binding domain"/>
    <property type="match status" value="1"/>
</dbReference>
<evidence type="ECO:0000313" key="5">
    <source>
        <dbReference type="Proteomes" id="UP001275867"/>
    </source>
</evidence>
<dbReference type="InterPro" id="IPR036388">
    <property type="entry name" value="WH-like_DNA-bd_sf"/>
</dbReference>
<dbReference type="PANTHER" id="PTHR34580">
    <property type="match status" value="1"/>
</dbReference>
<dbReference type="Pfam" id="PF08279">
    <property type="entry name" value="HTH_11"/>
    <property type="match status" value="1"/>
</dbReference>
<keyword evidence="1" id="KW-0805">Transcription regulation</keyword>
<dbReference type="InterPro" id="IPR028349">
    <property type="entry name" value="PafC-like"/>
</dbReference>
<evidence type="ECO:0000259" key="3">
    <source>
        <dbReference type="PROSITE" id="PS51000"/>
    </source>
</evidence>
<dbReference type="SUPFAM" id="SSF46785">
    <property type="entry name" value="Winged helix' DNA-binding domain"/>
    <property type="match status" value="1"/>
</dbReference>
<feature type="domain" description="HTH deoR-type" evidence="3">
    <location>
        <begin position="9"/>
        <end position="68"/>
    </location>
</feature>
<dbReference type="Pfam" id="PF25583">
    <property type="entry name" value="WCX"/>
    <property type="match status" value="1"/>
</dbReference>
<dbReference type="PIRSF" id="PIRSF016838">
    <property type="entry name" value="PafC"/>
    <property type="match status" value="1"/>
</dbReference>
<dbReference type="AlphaFoldDB" id="A0AAP5TAH5"/>
<sequence length="311" mass="36170">MKIGGNKMKIERLIAIVMMLLERDVISAQEFADLFKVTKRTILRDMDTLALANIPVYALRGSHGGYGLMPAYKFDKRLLSVTDLENILIALNGFQSLMLNDDIKATLEKIRSMIPHEITQKSVSISFQQWSGRTEIAEMMDALQHAIKSQYLVKFTYIDVDGSKIRQTVEPYQLQAKETRWYLQGYVLEKQAFLTYKISRITNVKQLSTKFTQRKFKTKRQLAKTYFPFPNIPIKVKIDATVRDQFVERYGAKVLSEIDNQHYYAEITVPYHEFGYRYLAGFGSHIKVIGPPDFVENYQRFLKQVLSEYDK</sequence>
<dbReference type="InterPro" id="IPR057727">
    <property type="entry name" value="WCX_dom"/>
</dbReference>
<accession>A0AAP5TAH5</accession>
<dbReference type="InterPro" id="IPR001034">
    <property type="entry name" value="DeoR_HTH"/>
</dbReference>
<dbReference type="InterPro" id="IPR036390">
    <property type="entry name" value="WH_DNA-bd_sf"/>
</dbReference>
<dbReference type="Pfam" id="PF13280">
    <property type="entry name" value="WYL"/>
    <property type="match status" value="1"/>
</dbReference>
<dbReference type="PANTHER" id="PTHR34580:SF1">
    <property type="entry name" value="PROTEIN PAFC"/>
    <property type="match status" value="1"/>
</dbReference>
<protein>
    <submittedName>
        <fullName evidence="4">WYL domain-containing protein</fullName>
    </submittedName>
</protein>
<dbReference type="InterPro" id="IPR026881">
    <property type="entry name" value="WYL_dom"/>
</dbReference>